<gene>
    <name evidence="1" type="ORF">J2753_000344</name>
</gene>
<name>A0A8T4GRU8_9EURY</name>
<reference evidence="1" key="1">
    <citation type="submission" date="2021-03" db="EMBL/GenBank/DDBJ databases">
        <title>Genomic Encyclopedia of Type Strains, Phase IV (KMG-IV): sequencing the most valuable type-strain genomes for metagenomic binning, comparative biology and taxonomic classification.</title>
        <authorList>
            <person name="Goeker M."/>
        </authorList>
    </citation>
    <scope>NUCLEOTIDE SEQUENCE</scope>
    <source>
        <strain evidence="1">DSM 26232</strain>
    </source>
</reference>
<organism evidence="1 2">
    <name type="scientific">Halolamina salifodinae</name>
    <dbReference type="NCBI Taxonomy" id="1202767"/>
    <lineage>
        <taxon>Archaea</taxon>
        <taxon>Methanobacteriati</taxon>
        <taxon>Methanobacteriota</taxon>
        <taxon>Stenosarchaea group</taxon>
        <taxon>Halobacteria</taxon>
        <taxon>Halobacteriales</taxon>
        <taxon>Haloferacaceae</taxon>
    </lineage>
</organism>
<comment type="caution">
    <text evidence="1">The sequence shown here is derived from an EMBL/GenBank/DDBJ whole genome shotgun (WGS) entry which is preliminary data.</text>
</comment>
<accession>A0A8T4GRU8</accession>
<protein>
    <submittedName>
        <fullName evidence="1">Uncharacterized protein</fullName>
    </submittedName>
</protein>
<keyword evidence="2" id="KW-1185">Reference proteome</keyword>
<proteinExistence type="predicted"/>
<sequence>MRCVVDCVDGWSIWTIETSVPVSDGPTSSVRESEFAFRHYTGEFTTHFHNHFPGLYPVITPGEASFTFNAGRPLSPVLFRHMLGTELSSGGSQ</sequence>
<dbReference type="EMBL" id="JAGGLC010000001">
    <property type="protein sequence ID" value="MBP1985871.1"/>
    <property type="molecule type" value="Genomic_DNA"/>
</dbReference>
<evidence type="ECO:0000313" key="2">
    <source>
        <dbReference type="Proteomes" id="UP000823736"/>
    </source>
</evidence>
<dbReference type="Proteomes" id="UP000823736">
    <property type="component" value="Unassembled WGS sequence"/>
</dbReference>
<dbReference type="AlphaFoldDB" id="A0A8T4GRU8"/>
<evidence type="ECO:0000313" key="1">
    <source>
        <dbReference type="EMBL" id="MBP1985871.1"/>
    </source>
</evidence>